<protein>
    <submittedName>
        <fullName evidence="3">Putative secreted protein</fullName>
    </submittedName>
</protein>
<dbReference type="EMBL" id="GIFC01007730">
    <property type="protein sequence ID" value="MXU89813.1"/>
    <property type="molecule type" value="Transcribed_RNA"/>
</dbReference>
<evidence type="ECO:0000256" key="1">
    <source>
        <dbReference type="SAM" id="MobiDB-lite"/>
    </source>
</evidence>
<evidence type="ECO:0000256" key="2">
    <source>
        <dbReference type="SAM" id="SignalP"/>
    </source>
</evidence>
<dbReference type="AlphaFoldDB" id="A0A6B0UJH8"/>
<sequence length="110" mass="11495">MTPRSSHSSLCLVASTALLNTCVADSRSRFFSAAQSSGCFLFAGQLGRPLELPAPLVLAPSLEPLWRLLGTLPGLGAWLQLLRSSSKSRLEGSTGSLPSKCPQGLLSAPT</sequence>
<accession>A0A6B0UJH8</accession>
<feature type="region of interest" description="Disordered" evidence="1">
    <location>
        <begin position="89"/>
        <end position="110"/>
    </location>
</feature>
<feature type="signal peptide" evidence="2">
    <location>
        <begin position="1"/>
        <end position="24"/>
    </location>
</feature>
<proteinExistence type="predicted"/>
<organism evidence="3">
    <name type="scientific">Ixodes ricinus</name>
    <name type="common">Common tick</name>
    <name type="synonym">Acarus ricinus</name>
    <dbReference type="NCBI Taxonomy" id="34613"/>
    <lineage>
        <taxon>Eukaryota</taxon>
        <taxon>Metazoa</taxon>
        <taxon>Ecdysozoa</taxon>
        <taxon>Arthropoda</taxon>
        <taxon>Chelicerata</taxon>
        <taxon>Arachnida</taxon>
        <taxon>Acari</taxon>
        <taxon>Parasitiformes</taxon>
        <taxon>Ixodida</taxon>
        <taxon>Ixodoidea</taxon>
        <taxon>Ixodidae</taxon>
        <taxon>Ixodinae</taxon>
        <taxon>Ixodes</taxon>
    </lineage>
</organism>
<name>A0A6B0UJH8_IXORI</name>
<feature type="chain" id="PRO_5025562296" evidence="2">
    <location>
        <begin position="25"/>
        <end position="110"/>
    </location>
</feature>
<evidence type="ECO:0000313" key="3">
    <source>
        <dbReference type="EMBL" id="MXU89813.1"/>
    </source>
</evidence>
<reference evidence="3" key="1">
    <citation type="submission" date="2019-12" db="EMBL/GenBank/DDBJ databases">
        <title>An insight into the sialome of adult female Ixodes ricinus ticks feeding for 6 days.</title>
        <authorList>
            <person name="Perner J."/>
            <person name="Ribeiro J.M.C."/>
        </authorList>
    </citation>
    <scope>NUCLEOTIDE SEQUENCE</scope>
    <source>
        <strain evidence="3">Semi-engorged</strain>
        <tissue evidence="3">Salivary glands</tissue>
    </source>
</reference>
<keyword evidence="2" id="KW-0732">Signal</keyword>